<protein>
    <submittedName>
        <fullName evidence="3">Amidohydrolase</fullName>
    </submittedName>
</protein>
<dbReference type="OrthoDB" id="149172at2"/>
<dbReference type="AlphaFoldDB" id="A0A345ZUT8"/>
<evidence type="ECO:0000313" key="4">
    <source>
        <dbReference type="Proteomes" id="UP000254889"/>
    </source>
</evidence>
<dbReference type="Gene3D" id="3.20.20.140">
    <property type="entry name" value="Metal-dependent hydrolases"/>
    <property type="match status" value="1"/>
</dbReference>
<feature type="domain" description="Amidohydrolase-related" evidence="2">
    <location>
        <begin position="142"/>
        <end position="392"/>
    </location>
</feature>
<dbReference type="InterPro" id="IPR032466">
    <property type="entry name" value="Metal_Hydrolase"/>
</dbReference>
<dbReference type="PANTHER" id="PTHR21240:SF28">
    <property type="entry name" value="ISO-OROTATE DECARBOXYLASE (EUROFUNG)"/>
    <property type="match status" value="1"/>
</dbReference>
<organism evidence="3 4">
    <name type="scientific">Pseudolabrys taiwanensis</name>
    <dbReference type="NCBI Taxonomy" id="331696"/>
    <lineage>
        <taxon>Bacteria</taxon>
        <taxon>Pseudomonadati</taxon>
        <taxon>Pseudomonadota</taxon>
        <taxon>Alphaproteobacteria</taxon>
        <taxon>Hyphomicrobiales</taxon>
        <taxon>Xanthobacteraceae</taxon>
        <taxon>Pseudolabrys</taxon>
    </lineage>
</organism>
<dbReference type="PANTHER" id="PTHR21240">
    <property type="entry name" value="2-AMINO-3-CARBOXYLMUCONATE-6-SEMIALDEHYDE DECARBOXYLASE"/>
    <property type="match status" value="1"/>
</dbReference>
<dbReference type="Pfam" id="PF04909">
    <property type="entry name" value="Amidohydro_2"/>
    <property type="match status" value="1"/>
</dbReference>
<gene>
    <name evidence="3" type="ORF">DW352_09285</name>
</gene>
<dbReference type="InterPro" id="IPR032465">
    <property type="entry name" value="ACMSD"/>
</dbReference>
<dbReference type="GO" id="GO:0016787">
    <property type="term" value="F:hydrolase activity"/>
    <property type="evidence" value="ECO:0007669"/>
    <property type="project" value="UniProtKB-KW"/>
</dbReference>
<keyword evidence="1" id="KW-0456">Lyase</keyword>
<dbReference type="SUPFAM" id="SSF51556">
    <property type="entry name" value="Metallo-dependent hydrolases"/>
    <property type="match status" value="1"/>
</dbReference>
<evidence type="ECO:0000313" key="3">
    <source>
        <dbReference type="EMBL" id="AXK80685.1"/>
    </source>
</evidence>
<dbReference type="GO" id="GO:0016831">
    <property type="term" value="F:carboxy-lyase activity"/>
    <property type="evidence" value="ECO:0007669"/>
    <property type="project" value="InterPro"/>
</dbReference>
<dbReference type="GO" id="GO:0005737">
    <property type="term" value="C:cytoplasm"/>
    <property type="evidence" value="ECO:0007669"/>
    <property type="project" value="TreeGrafter"/>
</dbReference>
<dbReference type="InterPro" id="IPR006680">
    <property type="entry name" value="Amidohydro-rel"/>
</dbReference>
<dbReference type="KEGG" id="ptaw:DW352_09285"/>
<sequence length="421" mass="48924">MTFTAGNHLVEPTRASFDTEQHLKNALRQAEQRHYEDFLIVDVDSHHYETEAFSEIAQYIDDPVLRREALYQGMSRGGITSIDGSYQEMTGRVTRYPLRNREKTPPTIHRDITLMRRWMDAMGVDIACMFPTPMLNISTCPRVDVETALARAYNRWLCDRILTEEPRITSMLYLPFNDPEACLSIVEEFGDRKGVIGFMVTSTHYKSVHDNAYIKTFAALQERNLPLGFHAAYTWGDQSTRLMNRFISVHALGFVWHNMVHMANWIFNGMPERFPRLKTVWIESGLAWIPFLMQRFDNEFMMRSSDAPTLKRKPSEYMQEMFYTSQPMEMVNNKEALELTFKMINAKSQLLYSSDYPHWDMDLPSTIYDLPFLNEQEKRNILGGNATRLFNLSSQFAPWKVKRRAARPAAATAMQEQSASL</sequence>
<keyword evidence="4" id="KW-1185">Reference proteome</keyword>
<name>A0A345ZUT8_9HYPH</name>
<proteinExistence type="predicted"/>
<dbReference type="GO" id="GO:0019748">
    <property type="term" value="P:secondary metabolic process"/>
    <property type="evidence" value="ECO:0007669"/>
    <property type="project" value="TreeGrafter"/>
</dbReference>
<dbReference type="EMBL" id="CP031417">
    <property type="protein sequence ID" value="AXK80685.1"/>
    <property type="molecule type" value="Genomic_DNA"/>
</dbReference>
<reference evidence="3 4" key="1">
    <citation type="submission" date="2018-07" db="EMBL/GenBank/DDBJ databases">
        <authorList>
            <person name="Quirk P.G."/>
            <person name="Krulwich T.A."/>
        </authorList>
    </citation>
    <scope>NUCLEOTIDE SEQUENCE [LARGE SCALE GENOMIC DNA]</scope>
    <source>
        <strain evidence="3 4">CC-BB4</strain>
    </source>
</reference>
<evidence type="ECO:0000256" key="1">
    <source>
        <dbReference type="ARBA" id="ARBA00023239"/>
    </source>
</evidence>
<dbReference type="Proteomes" id="UP000254889">
    <property type="component" value="Chromosome"/>
</dbReference>
<keyword evidence="3" id="KW-0378">Hydrolase</keyword>
<accession>A0A345ZUT8</accession>
<dbReference type="RefSeq" id="WP_115690576.1">
    <property type="nucleotide sequence ID" value="NZ_CP031417.1"/>
</dbReference>
<evidence type="ECO:0000259" key="2">
    <source>
        <dbReference type="Pfam" id="PF04909"/>
    </source>
</evidence>